<organism evidence="1 2">
    <name type="scientific">Funneliformis geosporum</name>
    <dbReference type="NCBI Taxonomy" id="1117311"/>
    <lineage>
        <taxon>Eukaryota</taxon>
        <taxon>Fungi</taxon>
        <taxon>Fungi incertae sedis</taxon>
        <taxon>Mucoromycota</taxon>
        <taxon>Glomeromycotina</taxon>
        <taxon>Glomeromycetes</taxon>
        <taxon>Glomerales</taxon>
        <taxon>Glomeraceae</taxon>
        <taxon>Funneliformis</taxon>
    </lineage>
</organism>
<feature type="non-terminal residue" evidence="1">
    <location>
        <position position="85"/>
    </location>
</feature>
<sequence length="85" mass="9802">IGECLYKIRDDSVRPRHFLGVNNADEIEAILSDREGYSLYEIINRNELLRPIIDFDLPIKILNAITSQLSYKQVGNLLCCSFRDT</sequence>
<evidence type="ECO:0000313" key="2">
    <source>
        <dbReference type="Proteomes" id="UP001153678"/>
    </source>
</evidence>
<comment type="caution">
    <text evidence="1">The sequence shown here is derived from an EMBL/GenBank/DDBJ whole genome shotgun (WGS) entry which is preliminary data.</text>
</comment>
<protein>
    <submittedName>
        <fullName evidence="1">7985_t:CDS:1</fullName>
    </submittedName>
</protein>
<accession>A0A9W4T7I7</accession>
<feature type="non-terminal residue" evidence="1">
    <location>
        <position position="1"/>
    </location>
</feature>
<evidence type="ECO:0000313" key="1">
    <source>
        <dbReference type="EMBL" id="CAI2195590.1"/>
    </source>
</evidence>
<proteinExistence type="predicted"/>
<name>A0A9W4T7I7_9GLOM</name>
<dbReference type="AlphaFoldDB" id="A0A9W4T7I7"/>
<reference evidence="1" key="1">
    <citation type="submission" date="2022-08" db="EMBL/GenBank/DDBJ databases">
        <authorList>
            <person name="Kallberg Y."/>
            <person name="Tangrot J."/>
            <person name="Rosling A."/>
        </authorList>
    </citation>
    <scope>NUCLEOTIDE SEQUENCE</scope>
    <source>
        <strain evidence="1">Wild A</strain>
    </source>
</reference>
<dbReference type="EMBL" id="CAMKVN010012683">
    <property type="protein sequence ID" value="CAI2195590.1"/>
    <property type="molecule type" value="Genomic_DNA"/>
</dbReference>
<dbReference type="Proteomes" id="UP001153678">
    <property type="component" value="Unassembled WGS sequence"/>
</dbReference>
<keyword evidence="2" id="KW-1185">Reference proteome</keyword>
<gene>
    <name evidence="1" type="ORF">FWILDA_LOCUS17154</name>
</gene>